<dbReference type="AlphaFoldDB" id="A0A6G1FRE9"/>
<evidence type="ECO:0000256" key="5">
    <source>
        <dbReference type="ARBA" id="ARBA00015522"/>
    </source>
</evidence>
<evidence type="ECO:0000256" key="4">
    <source>
        <dbReference type="ARBA" id="ARBA00011187"/>
    </source>
</evidence>
<organism evidence="9">
    <name type="scientific">Eremomyces bilateralis CBS 781.70</name>
    <dbReference type="NCBI Taxonomy" id="1392243"/>
    <lineage>
        <taxon>Eukaryota</taxon>
        <taxon>Fungi</taxon>
        <taxon>Dikarya</taxon>
        <taxon>Ascomycota</taxon>
        <taxon>Pezizomycotina</taxon>
        <taxon>Dothideomycetes</taxon>
        <taxon>Dothideomycetes incertae sedis</taxon>
        <taxon>Eremomycetales</taxon>
        <taxon>Eremomycetaceae</taxon>
        <taxon>Eremomyces</taxon>
    </lineage>
</organism>
<evidence type="ECO:0000256" key="6">
    <source>
        <dbReference type="ARBA" id="ARBA00023242"/>
    </source>
</evidence>
<accession>A0A6G1FRE9</accession>
<protein>
    <recommendedName>
        <fullName evidence="5">Nucleolar protein 16</fullName>
    </recommendedName>
</protein>
<dbReference type="GeneID" id="54418902"/>
<feature type="region of interest" description="Disordered" evidence="8">
    <location>
        <begin position="118"/>
        <end position="147"/>
    </location>
</feature>
<name>A0A6G1FRE9_9PEZI</name>
<keyword evidence="10" id="KW-1185">Reference proteome</keyword>
<dbReference type="PANTHER" id="PTHR13243:SF1">
    <property type="entry name" value="NUCLEOLAR PROTEIN 16"/>
    <property type="match status" value="1"/>
</dbReference>
<dbReference type="GO" id="GO:0042273">
    <property type="term" value="P:ribosomal large subunit biogenesis"/>
    <property type="evidence" value="ECO:0007669"/>
    <property type="project" value="TreeGrafter"/>
</dbReference>
<dbReference type="GO" id="GO:0005730">
    <property type="term" value="C:nucleolus"/>
    <property type="evidence" value="ECO:0007669"/>
    <property type="project" value="UniProtKB-SubCell"/>
</dbReference>
<dbReference type="OrthoDB" id="285729at2759"/>
<evidence type="ECO:0000256" key="2">
    <source>
        <dbReference type="ARBA" id="ARBA00004604"/>
    </source>
</evidence>
<comment type="subcellular location">
    <subcellularLocation>
        <location evidence="2">Nucleus</location>
        <location evidence="2">Nucleolus</location>
    </subcellularLocation>
</comment>
<gene>
    <name evidence="9 11" type="ORF">P152DRAFT_452994</name>
</gene>
<dbReference type="Proteomes" id="UP000504638">
    <property type="component" value="Unplaced"/>
</dbReference>
<dbReference type="Pfam" id="PF09420">
    <property type="entry name" value="Nop16"/>
    <property type="match status" value="1"/>
</dbReference>
<comment type="subunit">
    <text evidence="4">Component of the pre-66S ribosomal particle.</text>
</comment>
<evidence type="ECO:0000256" key="7">
    <source>
        <dbReference type="ARBA" id="ARBA00023274"/>
    </source>
</evidence>
<dbReference type="GO" id="GO:1990904">
    <property type="term" value="C:ribonucleoprotein complex"/>
    <property type="evidence" value="ECO:0007669"/>
    <property type="project" value="UniProtKB-KW"/>
</dbReference>
<evidence type="ECO:0000313" key="10">
    <source>
        <dbReference type="Proteomes" id="UP000504638"/>
    </source>
</evidence>
<comment type="function">
    <text evidence="1">Involved in the biogenesis of the 60S ribosomal subunit.</text>
</comment>
<dbReference type="PANTHER" id="PTHR13243">
    <property type="entry name" value="HSPC111 PROTEIN-RELATED"/>
    <property type="match status" value="1"/>
</dbReference>
<evidence type="ECO:0000256" key="1">
    <source>
        <dbReference type="ARBA" id="ARBA00002889"/>
    </source>
</evidence>
<dbReference type="EMBL" id="ML975186">
    <property type="protein sequence ID" value="KAF1808308.1"/>
    <property type="molecule type" value="Genomic_DNA"/>
</dbReference>
<proteinExistence type="inferred from homology"/>
<dbReference type="InterPro" id="IPR019002">
    <property type="entry name" value="Ribosome_biogenesis_Nop16"/>
</dbReference>
<feature type="compositionally biased region" description="Acidic residues" evidence="8">
    <location>
        <begin position="125"/>
        <end position="134"/>
    </location>
</feature>
<feature type="region of interest" description="Disordered" evidence="8">
    <location>
        <begin position="202"/>
        <end position="224"/>
    </location>
</feature>
<sequence length="224" mass="25122">MGRELQKKKNKSSLPRATQKRKSKKAVLTNPLIAANWDAKQTLSQNYRRLGLVNKLNRVTGGVDRTPTAGRDAANIPIQNNGMAINPKAPSSGPLREAKVERDPETGQILRVIEPRANPLNDPLNDLDSDDDEPMMASQHDLRSSKPTGNTAVVAALEAAAAVEGKKKKRSQSEREQEWLEALMQKHGEDYRKMWRDMKLNPMQQSEGDIRKRVEKLKRSQQGI</sequence>
<feature type="region of interest" description="Disordered" evidence="8">
    <location>
        <begin position="1"/>
        <end position="26"/>
    </location>
</feature>
<evidence type="ECO:0000256" key="8">
    <source>
        <dbReference type="SAM" id="MobiDB-lite"/>
    </source>
</evidence>
<reference evidence="11" key="2">
    <citation type="submission" date="2020-04" db="EMBL/GenBank/DDBJ databases">
        <authorList>
            <consortium name="NCBI Genome Project"/>
        </authorList>
    </citation>
    <scope>NUCLEOTIDE SEQUENCE</scope>
    <source>
        <strain evidence="11">CBS 781.70</strain>
    </source>
</reference>
<reference evidence="9 11" key="1">
    <citation type="submission" date="2020-01" db="EMBL/GenBank/DDBJ databases">
        <authorList>
            <consortium name="DOE Joint Genome Institute"/>
            <person name="Haridas S."/>
            <person name="Albert R."/>
            <person name="Binder M."/>
            <person name="Bloem J."/>
            <person name="Labutti K."/>
            <person name="Salamov A."/>
            <person name="Andreopoulos B."/>
            <person name="Baker S.E."/>
            <person name="Barry K."/>
            <person name="Bills G."/>
            <person name="Bluhm B.H."/>
            <person name="Cannon C."/>
            <person name="Castanera R."/>
            <person name="Culley D.E."/>
            <person name="Daum C."/>
            <person name="Ezra D."/>
            <person name="Gonzalez J.B."/>
            <person name="Henrissat B."/>
            <person name="Kuo A."/>
            <person name="Liang C."/>
            <person name="Lipzen A."/>
            <person name="Lutzoni F."/>
            <person name="Magnuson J."/>
            <person name="Mondo S."/>
            <person name="Nolan M."/>
            <person name="Ohm R."/>
            <person name="Pangilinan J."/>
            <person name="Park H.-J."/>
            <person name="Ramirez L."/>
            <person name="Alfaro M."/>
            <person name="Sun H."/>
            <person name="Tritt A."/>
            <person name="Yoshinaga Y."/>
            <person name="Zwiers L.-H."/>
            <person name="Turgeon B.G."/>
            <person name="Goodwin S.B."/>
            <person name="Spatafora J.W."/>
            <person name="Crous P.W."/>
            <person name="Grigoriev I.V."/>
        </authorList>
    </citation>
    <scope>NUCLEOTIDE SEQUENCE</scope>
    <source>
        <strain evidence="9 11">CBS 781.70</strain>
    </source>
</reference>
<comment type="similarity">
    <text evidence="3">Belongs to the NOP16 family.</text>
</comment>
<keyword evidence="7" id="KW-0687">Ribonucleoprotein</keyword>
<dbReference type="RefSeq" id="XP_033529939.1">
    <property type="nucleotide sequence ID" value="XM_033678332.1"/>
</dbReference>
<evidence type="ECO:0000313" key="11">
    <source>
        <dbReference type="RefSeq" id="XP_033529939.1"/>
    </source>
</evidence>
<evidence type="ECO:0000313" key="9">
    <source>
        <dbReference type="EMBL" id="KAF1808308.1"/>
    </source>
</evidence>
<feature type="region of interest" description="Disordered" evidence="8">
    <location>
        <begin position="80"/>
        <end position="104"/>
    </location>
</feature>
<keyword evidence="6" id="KW-0539">Nucleus</keyword>
<evidence type="ECO:0000256" key="3">
    <source>
        <dbReference type="ARBA" id="ARBA00008479"/>
    </source>
</evidence>
<reference evidence="11" key="3">
    <citation type="submission" date="2025-04" db="UniProtKB">
        <authorList>
            <consortium name="RefSeq"/>
        </authorList>
    </citation>
    <scope>IDENTIFICATION</scope>
    <source>
        <strain evidence="11">CBS 781.70</strain>
    </source>
</reference>